<dbReference type="InterPro" id="IPR003593">
    <property type="entry name" value="AAA+_ATPase"/>
</dbReference>
<evidence type="ECO:0000256" key="6">
    <source>
        <dbReference type="SAM" id="MobiDB-lite"/>
    </source>
</evidence>
<dbReference type="PROSITE" id="PS00211">
    <property type="entry name" value="ABC_TRANSPORTER_1"/>
    <property type="match status" value="1"/>
</dbReference>
<dbReference type="InterPro" id="IPR017871">
    <property type="entry name" value="ABC_transporter-like_CS"/>
</dbReference>
<evidence type="ECO:0000259" key="7">
    <source>
        <dbReference type="PROSITE" id="PS50893"/>
    </source>
</evidence>
<dbReference type="EC" id="7.6.2.9" evidence="5"/>
<dbReference type="InterPro" id="IPR027417">
    <property type="entry name" value="P-loop_NTPase"/>
</dbReference>
<evidence type="ECO:0000256" key="4">
    <source>
        <dbReference type="ARBA" id="ARBA00022840"/>
    </source>
</evidence>
<dbReference type="AlphaFoldDB" id="A0A7T7S2X4"/>
<dbReference type="RefSeq" id="WP_200277193.1">
    <property type="nucleotide sequence ID" value="NZ_CP066802.1"/>
</dbReference>
<keyword evidence="4 8" id="KW-0067">ATP-binding</keyword>
<organism evidence="8 9">
    <name type="scientific">Actinomyces weissii</name>
    <dbReference type="NCBI Taxonomy" id="675090"/>
    <lineage>
        <taxon>Bacteria</taxon>
        <taxon>Bacillati</taxon>
        <taxon>Actinomycetota</taxon>
        <taxon>Actinomycetes</taxon>
        <taxon>Actinomycetales</taxon>
        <taxon>Actinomycetaceae</taxon>
        <taxon>Actinomyces</taxon>
    </lineage>
</organism>
<dbReference type="InterPro" id="IPR003439">
    <property type="entry name" value="ABC_transporter-like_ATP-bd"/>
</dbReference>
<dbReference type="SMART" id="SM00382">
    <property type="entry name" value="AAA"/>
    <property type="match status" value="1"/>
</dbReference>
<feature type="region of interest" description="Disordered" evidence="6">
    <location>
        <begin position="271"/>
        <end position="313"/>
    </location>
</feature>
<gene>
    <name evidence="8" type="ORF">JG540_03270</name>
</gene>
<keyword evidence="3" id="KW-0547">Nucleotide-binding</keyword>
<evidence type="ECO:0000256" key="3">
    <source>
        <dbReference type="ARBA" id="ARBA00022741"/>
    </source>
</evidence>
<dbReference type="GO" id="GO:0005524">
    <property type="term" value="F:ATP binding"/>
    <property type="evidence" value="ECO:0007669"/>
    <property type="project" value="UniProtKB-KW"/>
</dbReference>
<dbReference type="FunFam" id="3.40.50.300:FF:000425">
    <property type="entry name" value="Probable ABC transporter, ATP-binding subunit"/>
    <property type="match status" value="1"/>
</dbReference>
<feature type="compositionally biased region" description="Gly residues" evidence="6">
    <location>
        <begin position="280"/>
        <end position="294"/>
    </location>
</feature>
<dbReference type="KEGG" id="awe:JG540_03270"/>
<reference evidence="8 9" key="1">
    <citation type="submission" date="2020-12" db="EMBL/GenBank/DDBJ databases">
        <authorList>
            <person name="Zhou J."/>
        </authorList>
    </citation>
    <scope>NUCLEOTIDE SEQUENCE [LARGE SCALE GENOMIC DNA]</scope>
    <source>
        <strain evidence="8 9">CCUG 61299</strain>
    </source>
</reference>
<evidence type="ECO:0000313" key="8">
    <source>
        <dbReference type="EMBL" id="QQM67904.1"/>
    </source>
</evidence>
<dbReference type="Gene3D" id="3.40.50.300">
    <property type="entry name" value="P-loop containing nucleotide triphosphate hydrolases"/>
    <property type="match status" value="1"/>
</dbReference>
<evidence type="ECO:0000313" key="9">
    <source>
        <dbReference type="Proteomes" id="UP000595895"/>
    </source>
</evidence>
<dbReference type="PROSITE" id="PS50893">
    <property type="entry name" value="ABC_TRANSPORTER_2"/>
    <property type="match status" value="1"/>
</dbReference>
<protein>
    <recommendedName>
        <fullName evidence="5">ABC-type quaternary amine transporter</fullName>
        <ecNumber evidence="5">7.6.2.9</ecNumber>
    </recommendedName>
</protein>
<dbReference type="GO" id="GO:0016887">
    <property type="term" value="F:ATP hydrolysis activity"/>
    <property type="evidence" value="ECO:0007669"/>
    <property type="project" value="InterPro"/>
</dbReference>
<dbReference type="PANTHER" id="PTHR43117">
    <property type="entry name" value="OSMOPROTECTANT IMPORT ATP-BINDING PROTEIN OSMV"/>
    <property type="match status" value="1"/>
</dbReference>
<dbReference type="GO" id="GO:0015418">
    <property type="term" value="F:ABC-type quaternary ammonium compound transporting activity"/>
    <property type="evidence" value="ECO:0007669"/>
    <property type="project" value="UniProtKB-EC"/>
</dbReference>
<comment type="similarity">
    <text evidence="1">Belongs to the ABC transporter superfamily.</text>
</comment>
<dbReference type="PANTHER" id="PTHR43117:SF4">
    <property type="entry name" value="OSMOPROTECTANT IMPORT ATP-BINDING PROTEIN OSMV"/>
    <property type="match status" value="1"/>
</dbReference>
<proteinExistence type="inferred from homology"/>
<dbReference type="Proteomes" id="UP000595895">
    <property type="component" value="Chromosome"/>
</dbReference>
<evidence type="ECO:0000256" key="1">
    <source>
        <dbReference type="ARBA" id="ARBA00005417"/>
    </source>
</evidence>
<accession>A0A7T7S2X4</accession>
<sequence length="313" mass="32794">MSSSIEFDAVTKRYPGVSAPAVSGFSARLTAGTTTVLLGSSGCGKTTLMRMVNRMVEPTGGRVLLDGEDVRGQDPVCLRRSIGYVLQNAGLLPHRRVLDNITLVPRLKGEVREDCTQRAYELLDLLGLDRALASRYPHELSGGQAQRVGVARALAADPGVLLMDEPFGAVDPLVRRELQTELIRLQAELSKTILFVTHDVGEALALGDEIFLLRKGAQVAQRGTGPELLANPADDFVASFLGLDDAERQLSLLEIAGQRVVADSAGRAIGRLAPQSGSSTGSGRGAEAGDGVGSTPGPSPVVAPDGGPGEDHA</sequence>
<dbReference type="EMBL" id="CP066802">
    <property type="protein sequence ID" value="QQM67904.1"/>
    <property type="molecule type" value="Genomic_DNA"/>
</dbReference>
<keyword evidence="9" id="KW-1185">Reference proteome</keyword>
<keyword evidence="2" id="KW-0813">Transport</keyword>
<evidence type="ECO:0000256" key="2">
    <source>
        <dbReference type="ARBA" id="ARBA00022448"/>
    </source>
</evidence>
<feature type="domain" description="ABC transporter" evidence="7">
    <location>
        <begin position="5"/>
        <end position="241"/>
    </location>
</feature>
<dbReference type="SUPFAM" id="SSF52540">
    <property type="entry name" value="P-loop containing nucleoside triphosphate hydrolases"/>
    <property type="match status" value="1"/>
</dbReference>
<evidence type="ECO:0000256" key="5">
    <source>
        <dbReference type="ARBA" id="ARBA00066388"/>
    </source>
</evidence>
<dbReference type="Pfam" id="PF00005">
    <property type="entry name" value="ABC_tran"/>
    <property type="match status" value="1"/>
</dbReference>
<name>A0A7T7S2X4_9ACTO</name>